<gene>
    <name evidence="2" type="ORF">GCM10007231_05560</name>
</gene>
<sequence>MLGALNSPSMGANSAGAVSVFTGSLTQDDGKVLPGRTVRLLAEPPVREMAKMKVKDVKKSVALGRAVTDSKGAFRISVTEKVASSLKKGRFDATFVVVDAEGALTGYITTMETTRTGVRILPELVDTRAAVTAKVPSSPLRPTVGVDTTSTPPEASGRAVAIAPRSRGRSPRPSRVVSRSWL</sequence>
<proteinExistence type="predicted"/>
<comment type="caution">
    <text evidence="2">The sequence shown here is derived from an EMBL/GenBank/DDBJ whole genome shotgun (WGS) entry which is preliminary data.</text>
</comment>
<accession>A0ABQ1Q0N3</accession>
<dbReference type="EMBL" id="BMCK01000001">
    <property type="protein sequence ID" value="GGD09583.1"/>
    <property type="molecule type" value="Genomic_DNA"/>
</dbReference>
<evidence type="ECO:0000256" key="1">
    <source>
        <dbReference type="SAM" id="MobiDB-lite"/>
    </source>
</evidence>
<protein>
    <recommendedName>
        <fullName evidence="4">Carboxypeptidase regulatory-like domain-containing protein</fullName>
    </recommendedName>
</protein>
<evidence type="ECO:0000313" key="2">
    <source>
        <dbReference type="EMBL" id="GGD09583.1"/>
    </source>
</evidence>
<dbReference type="Proteomes" id="UP000630594">
    <property type="component" value="Unassembled WGS sequence"/>
</dbReference>
<name>A0ABQ1Q0N3_9ACTN</name>
<reference evidence="3" key="1">
    <citation type="journal article" date="2019" name="Int. J. Syst. Evol. Microbiol.">
        <title>The Global Catalogue of Microorganisms (GCM) 10K type strain sequencing project: providing services to taxonomists for standard genome sequencing and annotation.</title>
        <authorList>
            <consortium name="The Broad Institute Genomics Platform"/>
            <consortium name="The Broad Institute Genome Sequencing Center for Infectious Disease"/>
            <person name="Wu L."/>
            <person name="Ma J."/>
        </authorList>
    </citation>
    <scope>NUCLEOTIDE SEQUENCE [LARGE SCALE GENOMIC DNA]</scope>
    <source>
        <strain evidence="3">CCM 7403</strain>
    </source>
</reference>
<keyword evidence="3" id="KW-1185">Reference proteome</keyword>
<feature type="compositionally biased region" description="Low complexity" evidence="1">
    <location>
        <begin position="173"/>
        <end position="182"/>
    </location>
</feature>
<organism evidence="2 3">
    <name type="scientific">Nocardioides daphniae</name>
    <dbReference type="NCBI Taxonomy" id="402297"/>
    <lineage>
        <taxon>Bacteria</taxon>
        <taxon>Bacillati</taxon>
        <taxon>Actinomycetota</taxon>
        <taxon>Actinomycetes</taxon>
        <taxon>Propionibacteriales</taxon>
        <taxon>Nocardioidaceae</taxon>
        <taxon>Nocardioides</taxon>
    </lineage>
</organism>
<feature type="region of interest" description="Disordered" evidence="1">
    <location>
        <begin position="140"/>
        <end position="182"/>
    </location>
</feature>
<evidence type="ECO:0000313" key="3">
    <source>
        <dbReference type="Proteomes" id="UP000630594"/>
    </source>
</evidence>
<evidence type="ECO:0008006" key="4">
    <source>
        <dbReference type="Google" id="ProtNLM"/>
    </source>
</evidence>